<organism evidence="8 9">
    <name type="scientific">Pararhodobacter aggregans</name>
    <dbReference type="NCBI Taxonomy" id="404875"/>
    <lineage>
        <taxon>Bacteria</taxon>
        <taxon>Pseudomonadati</taxon>
        <taxon>Pseudomonadota</taxon>
        <taxon>Alphaproteobacteria</taxon>
        <taxon>Rhodobacterales</taxon>
        <taxon>Paracoccaceae</taxon>
        <taxon>Pararhodobacter</taxon>
    </lineage>
</organism>
<feature type="domain" description="EamA" evidence="7">
    <location>
        <begin position="149"/>
        <end position="274"/>
    </location>
</feature>
<evidence type="ECO:0000256" key="3">
    <source>
        <dbReference type="ARBA" id="ARBA00022692"/>
    </source>
</evidence>
<gene>
    <name evidence="8" type="ORF">DDE23_13255</name>
</gene>
<dbReference type="EMBL" id="QDDR01000006">
    <property type="protein sequence ID" value="PVE47205.1"/>
    <property type="molecule type" value="Genomic_DNA"/>
</dbReference>
<accession>A0A2T7UR32</accession>
<proteinExistence type="inferred from homology"/>
<dbReference type="SUPFAM" id="SSF103481">
    <property type="entry name" value="Multidrug resistance efflux transporter EmrE"/>
    <property type="match status" value="2"/>
</dbReference>
<dbReference type="GO" id="GO:0016020">
    <property type="term" value="C:membrane"/>
    <property type="evidence" value="ECO:0007669"/>
    <property type="project" value="UniProtKB-SubCell"/>
</dbReference>
<keyword evidence="5 6" id="KW-0472">Membrane</keyword>
<dbReference type="OrthoDB" id="7165334at2"/>
<dbReference type="InterPro" id="IPR000620">
    <property type="entry name" value="EamA_dom"/>
</dbReference>
<comment type="similarity">
    <text evidence="2">Belongs to the EamA transporter family.</text>
</comment>
<evidence type="ECO:0000256" key="4">
    <source>
        <dbReference type="ARBA" id="ARBA00022989"/>
    </source>
</evidence>
<evidence type="ECO:0000256" key="1">
    <source>
        <dbReference type="ARBA" id="ARBA00004141"/>
    </source>
</evidence>
<comment type="caution">
    <text evidence="8">The sequence shown here is derived from an EMBL/GenBank/DDBJ whole genome shotgun (WGS) entry which is preliminary data.</text>
</comment>
<feature type="transmembrane region" description="Helical" evidence="6">
    <location>
        <begin position="208"/>
        <end position="227"/>
    </location>
</feature>
<feature type="transmembrane region" description="Helical" evidence="6">
    <location>
        <begin position="177"/>
        <end position="196"/>
    </location>
</feature>
<evidence type="ECO:0000256" key="5">
    <source>
        <dbReference type="ARBA" id="ARBA00023136"/>
    </source>
</evidence>
<feature type="domain" description="EamA" evidence="7">
    <location>
        <begin position="5"/>
        <end position="137"/>
    </location>
</feature>
<evidence type="ECO:0000313" key="8">
    <source>
        <dbReference type="EMBL" id="PVE47205.1"/>
    </source>
</evidence>
<dbReference type="InterPro" id="IPR037185">
    <property type="entry name" value="EmrE-like"/>
</dbReference>
<evidence type="ECO:0000256" key="2">
    <source>
        <dbReference type="ARBA" id="ARBA00007362"/>
    </source>
</evidence>
<name>A0A2T7UR32_9RHOB</name>
<evidence type="ECO:0000256" key="6">
    <source>
        <dbReference type="SAM" id="Phobius"/>
    </source>
</evidence>
<feature type="transmembrane region" description="Helical" evidence="6">
    <location>
        <begin position="34"/>
        <end position="53"/>
    </location>
</feature>
<dbReference type="PANTHER" id="PTHR32322">
    <property type="entry name" value="INNER MEMBRANE TRANSPORTER"/>
    <property type="match status" value="1"/>
</dbReference>
<keyword evidence="3 6" id="KW-0812">Transmembrane</keyword>
<dbReference type="PANTHER" id="PTHR32322:SF2">
    <property type="entry name" value="EAMA DOMAIN-CONTAINING PROTEIN"/>
    <property type="match status" value="1"/>
</dbReference>
<comment type="subcellular location">
    <subcellularLocation>
        <location evidence="1">Membrane</location>
        <topology evidence="1">Multi-pass membrane protein</topology>
    </subcellularLocation>
</comment>
<feature type="transmembrane region" description="Helical" evidence="6">
    <location>
        <begin position="239"/>
        <end position="256"/>
    </location>
</feature>
<keyword evidence="9" id="KW-1185">Reference proteome</keyword>
<dbReference type="AlphaFoldDB" id="A0A2T7UR32"/>
<feature type="transmembrane region" description="Helical" evidence="6">
    <location>
        <begin position="74"/>
        <end position="92"/>
    </location>
</feature>
<feature type="transmembrane region" description="Helical" evidence="6">
    <location>
        <begin position="146"/>
        <end position="165"/>
    </location>
</feature>
<sequence>MSTLRGPLLMVAAMAGFAMQDAIMKDLVTRIPPGMVALWLGIGGALAFSVALWRKGEPLFDRRALKGAALLRNACETGAVITILLSVALVPLSVMSSILQAMPLAVTLGAALFLGEKAGWRRWTAILVGFFGVMLILRPGTTGFDAAALVPLAAVFFLSTRDLATKRLDSGISSLQVSAWGFAAVIPGGLLLLAMRGESLVVPSAGDAALLTLNVVVGMTAYVMLVLSTRTGNIATTTPFRYARLVFSMGLGVVLFGERPDIWTLTGSVVIVVAGLYTLVREIQLGRRPVPTAETPTLP</sequence>
<protein>
    <submittedName>
        <fullName evidence="8">EamA family transporter</fullName>
    </submittedName>
</protein>
<feature type="transmembrane region" description="Helical" evidence="6">
    <location>
        <begin position="262"/>
        <end position="280"/>
    </location>
</feature>
<dbReference type="Proteomes" id="UP000244810">
    <property type="component" value="Unassembled WGS sequence"/>
</dbReference>
<keyword evidence="4 6" id="KW-1133">Transmembrane helix</keyword>
<reference evidence="8 9" key="1">
    <citation type="journal article" date="2011" name="Syst. Appl. Microbiol.">
        <title>Defluviimonas denitrificans gen. nov., sp. nov., and Pararhodobacter aggregans gen. nov., sp. nov., non-phototrophic Rhodobacteraceae from the biofilter of a marine aquaculture.</title>
        <authorList>
            <person name="Foesel B.U."/>
            <person name="Drake H.L."/>
            <person name="Schramm A."/>
        </authorList>
    </citation>
    <scope>NUCLEOTIDE SEQUENCE [LARGE SCALE GENOMIC DNA]</scope>
    <source>
        <strain evidence="8 9">D1-19</strain>
    </source>
</reference>
<evidence type="ECO:0000259" key="7">
    <source>
        <dbReference type="Pfam" id="PF00892"/>
    </source>
</evidence>
<dbReference type="RefSeq" id="WP_107752217.1">
    <property type="nucleotide sequence ID" value="NZ_QBKF01000006.1"/>
</dbReference>
<dbReference type="InterPro" id="IPR050638">
    <property type="entry name" value="AA-Vitamin_Transporters"/>
</dbReference>
<evidence type="ECO:0000313" key="9">
    <source>
        <dbReference type="Proteomes" id="UP000244810"/>
    </source>
</evidence>
<dbReference type="Pfam" id="PF00892">
    <property type="entry name" value="EamA"/>
    <property type="match status" value="2"/>
</dbReference>